<sequence length="66" mass="7692">MVQIVLRIQHVNHTFINRLYDYNAAVKVGFFIHVVNDPVNKRTKEVTFAKLNDAFGTLHFHGCFFV</sequence>
<proteinExistence type="predicted"/>
<dbReference type="EMBL" id="VSSQ01021871">
    <property type="protein sequence ID" value="MPM67752.1"/>
    <property type="molecule type" value="Genomic_DNA"/>
</dbReference>
<organism evidence="1">
    <name type="scientific">bioreactor metagenome</name>
    <dbReference type="NCBI Taxonomy" id="1076179"/>
    <lineage>
        <taxon>unclassified sequences</taxon>
        <taxon>metagenomes</taxon>
        <taxon>ecological metagenomes</taxon>
    </lineage>
</organism>
<dbReference type="AlphaFoldDB" id="A0A645BRC7"/>
<protein>
    <submittedName>
        <fullName evidence="1">Uncharacterized protein</fullName>
    </submittedName>
</protein>
<evidence type="ECO:0000313" key="1">
    <source>
        <dbReference type="EMBL" id="MPM67752.1"/>
    </source>
</evidence>
<comment type="caution">
    <text evidence="1">The sequence shown here is derived from an EMBL/GenBank/DDBJ whole genome shotgun (WGS) entry which is preliminary data.</text>
</comment>
<gene>
    <name evidence="1" type="ORF">SDC9_114676</name>
</gene>
<accession>A0A645BRC7</accession>
<name>A0A645BRC7_9ZZZZ</name>
<reference evidence="1" key="1">
    <citation type="submission" date="2019-08" db="EMBL/GenBank/DDBJ databases">
        <authorList>
            <person name="Kucharzyk K."/>
            <person name="Murdoch R.W."/>
            <person name="Higgins S."/>
            <person name="Loffler F."/>
        </authorList>
    </citation>
    <scope>NUCLEOTIDE SEQUENCE</scope>
</reference>